<dbReference type="EMBL" id="CP000828">
    <property type="protein sequence ID" value="ABW29907.1"/>
    <property type="molecule type" value="Genomic_DNA"/>
</dbReference>
<keyword evidence="1" id="KW-0812">Transmembrane</keyword>
<feature type="transmembrane region" description="Helical" evidence="1">
    <location>
        <begin position="35"/>
        <end position="54"/>
    </location>
</feature>
<keyword evidence="1" id="KW-1133">Transmembrane helix</keyword>
<organism evidence="2 3">
    <name type="scientific">Acaryochloris marina (strain MBIC 11017)</name>
    <dbReference type="NCBI Taxonomy" id="329726"/>
    <lineage>
        <taxon>Bacteria</taxon>
        <taxon>Bacillati</taxon>
        <taxon>Cyanobacteriota</taxon>
        <taxon>Cyanophyceae</taxon>
        <taxon>Acaryochloridales</taxon>
        <taxon>Acaryochloridaceae</taxon>
        <taxon>Acaryochloris</taxon>
    </lineage>
</organism>
<protein>
    <submittedName>
        <fullName evidence="2">Uncharacterized protein</fullName>
    </submittedName>
</protein>
<dbReference type="OrthoDB" id="581207at2"/>
<dbReference type="STRING" id="329726.AM1_4936"/>
<proteinExistence type="predicted"/>
<evidence type="ECO:0000313" key="3">
    <source>
        <dbReference type="Proteomes" id="UP000000268"/>
    </source>
</evidence>
<name>B0C4M4_ACAM1</name>
<evidence type="ECO:0000256" key="1">
    <source>
        <dbReference type="SAM" id="Phobius"/>
    </source>
</evidence>
<dbReference type="HOGENOM" id="CLU_1006942_0_0_3"/>
<dbReference type="Proteomes" id="UP000000268">
    <property type="component" value="Chromosome"/>
</dbReference>
<reference evidence="2 3" key="1">
    <citation type="journal article" date="2008" name="Proc. Natl. Acad. Sci. U.S.A.">
        <title>Niche adaptation and genome expansion in the chlorophyll d-producing cyanobacterium Acaryochloris marina.</title>
        <authorList>
            <person name="Swingley W.D."/>
            <person name="Chen M."/>
            <person name="Cheung P.C."/>
            <person name="Conrad A.L."/>
            <person name="Dejesa L.C."/>
            <person name="Hao J."/>
            <person name="Honchak B.M."/>
            <person name="Karbach L.E."/>
            <person name="Kurdoglu A."/>
            <person name="Lahiri S."/>
            <person name="Mastrian S.D."/>
            <person name="Miyashita H."/>
            <person name="Page L."/>
            <person name="Ramakrishna P."/>
            <person name="Satoh S."/>
            <person name="Sattley W.M."/>
            <person name="Shimada Y."/>
            <person name="Taylor H.L."/>
            <person name="Tomo T."/>
            <person name="Tsuchiya T."/>
            <person name="Wang Z.T."/>
            <person name="Raymond J."/>
            <person name="Mimuro M."/>
            <person name="Blankenship R.E."/>
            <person name="Touchman J.W."/>
        </authorList>
    </citation>
    <scope>NUCLEOTIDE SEQUENCE [LARGE SCALE GENOMIC DNA]</scope>
    <source>
        <strain evidence="3">MBIC 11017</strain>
    </source>
</reference>
<accession>B0C4M4</accession>
<feature type="transmembrane region" description="Helical" evidence="1">
    <location>
        <begin position="164"/>
        <end position="183"/>
    </location>
</feature>
<dbReference type="AlphaFoldDB" id="B0C4M4"/>
<evidence type="ECO:0000313" key="2">
    <source>
        <dbReference type="EMBL" id="ABW29907.1"/>
    </source>
</evidence>
<gene>
    <name evidence="2" type="ordered locus">AM1_4936</name>
</gene>
<sequence length="275" mass="31611">MDGDRVSKRMLITKHTNKILKVDLQEWYDHCRGIFVIRAFPVIGVLIILCGNIFSPRVHLSCNHTPVDSFFSERTQVVCRLTESNILNEKITQIEHLQRAKAGHHRYRDNYGIRRVVLITNRKKIPLTPDCYRKSVVSQQVAEIKEFINNPGDATLNIYEEHRWGYYLAGFATIILGIYFVFYKSLKSCTFDKNSDRLYLEYQNSLLQTAVREESLDDIKKISFTESTDGEGREVYHTNIVLSSGELISCSSVKDDCEITQTINQFLGIGDSVDS</sequence>
<keyword evidence="1" id="KW-0472">Membrane</keyword>
<dbReference type="KEGG" id="amr:AM1_4936"/>
<keyword evidence="3" id="KW-1185">Reference proteome</keyword>